<dbReference type="Proteomes" id="UP001153954">
    <property type="component" value="Unassembled WGS sequence"/>
</dbReference>
<accession>A0AAU9U1B2</accession>
<dbReference type="AlphaFoldDB" id="A0AAU9U1B2"/>
<evidence type="ECO:0000313" key="2">
    <source>
        <dbReference type="Proteomes" id="UP001153954"/>
    </source>
</evidence>
<gene>
    <name evidence="1" type="ORF">EEDITHA_LOCUS7409</name>
</gene>
<reference evidence="1" key="1">
    <citation type="submission" date="2022-03" db="EMBL/GenBank/DDBJ databases">
        <authorList>
            <person name="Tunstrom K."/>
        </authorList>
    </citation>
    <scope>NUCLEOTIDE SEQUENCE</scope>
</reference>
<sequence length="104" mass="11431">MCQSSASELVGRALHFGIGGEPSQLRRVTRLDRRGGGGSGVCVGPRLHRKKYRAVDSYLPRTPRSLAPRTARRAGTCACGEQTEPRCTALYTLCCLLYYSQKEL</sequence>
<comment type="caution">
    <text evidence="1">The sequence shown here is derived from an EMBL/GenBank/DDBJ whole genome shotgun (WGS) entry which is preliminary data.</text>
</comment>
<dbReference type="EMBL" id="CAKOGL010000010">
    <property type="protein sequence ID" value="CAH2091552.1"/>
    <property type="molecule type" value="Genomic_DNA"/>
</dbReference>
<evidence type="ECO:0000313" key="1">
    <source>
        <dbReference type="EMBL" id="CAH2091552.1"/>
    </source>
</evidence>
<proteinExistence type="predicted"/>
<organism evidence="1 2">
    <name type="scientific">Euphydryas editha</name>
    <name type="common">Edith's checkerspot</name>
    <dbReference type="NCBI Taxonomy" id="104508"/>
    <lineage>
        <taxon>Eukaryota</taxon>
        <taxon>Metazoa</taxon>
        <taxon>Ecdysozoa</taxon>
        <taxon>Arthropoda</taxon>
        <taxon>Hexapoda</taxon>
        <taxon>Insecta</taxon>
        <taxon>Pterygota</taxon>
        <taxon>Neoptera</taxon>
        <taxon>Endopterygota</taxon>
        <taxon>Lepidoptera</taxon>
        <taxon>Glossata</taxon>
        <taxon>Ditrysia</taxon>
        <taxon>Papilionoidea</taxon>
        <taxon>Nymphalidae</taxon>
        <taxon>Nymphalinae</taxon>
        <taxon>Euphydryas</taxon>
    </lineage>
</organism>
<keyword evidence="2" id="KW-1185">Reference proteome</keyword>
<name>A0AAU9U1B2_EUPED</name>
<protein>
    <submittedName>
        <fullName evidence="1">Uncharacterized protein</fullName>
    </submittedName>
</protein>